<dbReference type="Gene3D" id="3.30.70.120">
    <property type="match status" value="1"/>
</dbReference>
<name>A0A3N4YRR0_9MICO</name>
<evidence type="ECO:0000313" key="3">
    <source>
        <dbReference type="Proteomes" id="UP000280501"/>
    </source>
</evidence>
<organism evidence="2 3">
    <name type="scientific">Myceligenerans xiligouense</name>
    <dbReference type="NCBI Taxonomy" id="253184"/>
    <lineage>
        <taxon>Bacteria</taxon>
        <taxon>Bacillati</taxon>
        <taxon>Actinomycetota</taxon>
        <taxon>Actinomycetes</taxon>
        <taxon>Micrococcales</taxon>
        <taxon>Promicromonosporaceae</taxon>
        <taxon>Myceligenerans</taxon>
    </lineage>
</organism>
<sequence length="124" mass="13386">MEGRADPGLVQVTSMFDDEAAALELAEGAVQARLAASAQVEGPITSVYRLEGEIHREREWRLVLKTRPALVDHLVLHVRALHTCDVPEIIVTPIVGAGIEYAAWATGGHDEPTRRTARSPGALS</sequence>
<evidence type="ECO:0000313" key="2">
    <source>
        <dbReference type="EMBL" id="RPF22246.1"/>
    </source>
</evidence>
<accession>A0A3N4YRR0</accession>
<dbReference type="InterPro" id="IPR015867">
    <property type="entry name" value="N-reg_PII/ATP_PRibTrfase_C"/>
</dbReference>
<dbReference type="AlphaFoldDB" id="A0A3N4YRR0"/>
<dbReference type="Pfam" id="PF03091">
    <property type="entry name" value="CutA1"/>
    <property type="match status" value="1"/>
</dbReference>
<comment type="similarity">
    <text evidence="1">Belongs to the CutA family.</text>
</comment>
<dbReference type="InterPro" id="IPR011322">
    <property type="entry name" value="N-reg_PII-like_a/b"/>
</dbReference>
<gene>
    <name evidence="2" type="ORF">EDD34_2896</name>
</gene>
<dbReference type="PANTHER" id="PTHR23419">
    <property type="entry name" value="DIVALENT CATION TOLERANCE CUTA-RELATED"/>
    <property type="match status" value="1"/>
</dbReference>
<proteinExistence type="inferred from homology"/>
<dbReference type="InterPro" id="IPR004323">
    <property type="entry name" value="Ion_tolerance_CutA"/>
</dbReference>
<dbReference type="EMBL" id="RKQZ01000001">
    <property type="protein sequence ID" value="RPF22246.1"/>
    <property type="molecule type" value="Genomic_DNA"/>
</dbReference>
<dbReference type="GO" id="GO:0005507">
    <property type="term" value="F:copper ion binding"/>
    <property type="evidence" value="ECO:0007669"/>
    <property type="project" value="TreeGrafter"/>
</dbReference>
<dbReference type="OrthoDB" id="37622at2"/>
<dbReference type="SUPFAM" id="SSF54913">
    <property type="entry name" value="GlnB-like"/>
    <property type="match status" value="1"/>
</dbReference>
<protein>
    <submittedName>
        <fullName evidence="2">Periplasmic divalent cation tolerance protein</fullName>
    </submittedName>
</protein>
<comment type="caution">
    <text evidence="2">The sequence shown here is derived from an EMBL/GenBank/DDBJ whole genome shotgun (WGS) entry which is preliminary data.</text>
</comment>
<dbReference type="PANTHER" id="PTHR23419:SF8">
    <property type="entry name" value="FI09726P"/>
    <property type="match status" value="1"/>
</dbReference>
<keyword evidence="3" id="KW-1185">Reference proteome</keyword>
<reference evidence="2 3" key="1">
    <citation type="submission" date="2018-11" db="EMBL/GenBank/DDBJ databases">
        <title>Sequencing the genomes of 1000 actinobacteria strains.</title>
        <authorList>
            <person name="Klenk H.-P."/>
        </authorList>
    </citation>
    <scope>NUCLEOTIDE SEQUENCE [LARGE SCALE GENOMIC DNA]</scope>
    <source>
        <strain evidence="2 3">DSM 15700</strain>
    </source>
</reference>
<dbReference type="GO" id="GO:0010038">
    <property type="term" value="P:response to metal ion"/>
    <property type="evidence" value="ECO:0007669"/>
    <property type="project" value="InterPro"/>
</dbReference>
<evidence type="ECO:0000256" key="1">
    <source>
        <dbReference type="ARBA" id="ARBA00010169"/>
    </source>
</evidence>
<dbReference type="Proteomes" id="UP000280501">
    <property type="component" value="Unassembled WGS sequence"/>
</dbReference>